<feature type="region of interest" description="Disordered" evidence="1">
    <location>
        <begin position="61"/>
        <end position="82"/>
    </location>
</feature>
<organism evidence="2 3">
    <name type="scientific">Coccidioides immitis RMSCC 2394</name>
    <dbReference type="NCBI Taxonomy" id="404692"/>
    <lineage>
        <taxon>Eukaryota</taxon>
        <taxon>Fungi</taxon>
        <taxon>Dikarya</taxon>
        <taxon>Ascomycota</taxon>
        <taxon>Pezizomycotina</taxon>
        <taxon>Eurotiomycetes</taxon>
        <taxon>Eurotiomycetidae</taxon>
        <taxon>Onygenales</taxon>
        <taxon>Onygenaceae</taxon>
        <taxon>Coccidioides</taxon>
    </lineage>
</organism>
<proteinExistence type="predicted"/>
<evidence type="ECO:0000256" key="1">
    <source>
        <dbReference type="SAM" id="MobiDB-lite"/>
    </source>
</evidence>
<sequence>MFSNICMDGDNGSGSDTHRIATSCRIDAPPVVPWPVSQARITRPCLRDFFLKTNRLTEYLQRGPWEGDGGETGQRDGHQGSHVLSLAGGVTKDQLSLQSAFRVSFLKASVGNLSSYTASKNPRGSQGV</sequence>
<gene>
    <name evidence="2" type="ORF">CIRG_02296</name>
</gene>
<name>A0A0J6Y6F7_COCIT</name>
<dbReference type="EMBL" id="DS028094">
    <property type="protein sequence ID" value="KMP02604.1"/>
    <property type="molecule type" value="Genomic_DNA"/>
</dbReference>
<accession>A0A0J6Y6F7</accession>
<reference evidence="3" key="1">
    <citation type="journal article" date="2010" name="Genome Res.">
        <title>Population genomic sequencing of Coccidioides fungi reveals recent hybridization and transposon control.</title>
        <authorList>
            <person name="Neafsey D.E."/>
            <person name="Barker B.M."/>
            <person name="Sharpton T.J."/>
            <person name="Stajich J.E."/>
            <person name="Park D.J."/>
            <person name="Whiston E."/>
            <person name="Hung C.-Y."/>
            <person name="McMahan C."/>
            <person name="White J."/>
            <person name="Sykes S."/>
            <person name="Heiman D."/>
            <person name="Young S."/>
            <person name="Zeng Q."/>
            <person name="Abouelleil A."/>
            <person name="Aftuck L."/>
            <person name="Bessette D."/>
            <person name="Brown A."/>
            <person name="FitzGerald M."/>
            <person name="Lui A."/>
            <person name="Macdonald J.P."/>
            <person name="Priest M."/>
            <person name="Orbach M.J."/>
            <person name="Galgiani J.N."/>
            <person name="Kirkland T.N."/>
            <person name="Cole G.T."/>
            <person name="Birren B.W."/>
            <person name="Henn M.R."/>
            <person name="Taylor J.W."/>
            <person name="Rounsley S.D."/>
        </authorList>
    </citation>
    <scope>NUCLEOTIDE SEQUENCE [LARGE SCALE GENOMIC DNA]</scope>
    <source>
        <strain evidence="3">RMSCC 2394</strain>
    </source>
</reference>
<protein>
    <submittedName>
        <fullName evidence="2">Uncharacterized protein</fullName>
    </submittedName>
</protein>
<dbReference type="AlphaFoldDB" id="A0A0J6Y6F7"/>
<evidence type="ECO:0000313" key="3">
    <source>
        <dbReference type="Proteomes" id="UP000054565"/>
    </source>
</evidence>
<evidence type="ECO:0000313" key="2">
    <source>
        <dbReference type="EMBL" id="KMP02604.1"/>
    </source>
</evidence>
<dbReference type="Proteomes" id="UP000054565">
    <property type="component" value="Unassembled WGS sequence"/>
</dbReference>